<dbReference type="SUPFAM" id="SSF81383">
    <property type="entry name" value="F-box domain"/>
    <property type="match status" value="1"/>
</dbReference>
<dbReference type="Proteomes" id="UP000316270">
    <property type="component" value="Chromosome 10"/>
</dbReference>
<name>A0A517LDR8_9PEZI</name>
<dbReference type="PRINTS" id="PR00320">
    <property type="entry name" value="GPROTEINBRPT"/>
</dbReference>
<organism evidence="7 8">
    <name type="scientific">Venturia effusa</name>
    <dbReference type="NCBI Taxonomy" id="50376"/>
    <lineage>
        <taxon>Eukaryota</taxon>
        <taxon>Fungi</taxon>
        <taxon>Dikarya</taxon>
        <taxon>Ascomycota</taxon>
        <taxon>Pezizomycotina</taxon>
        <taxon>Dothideomycetes</taxon>
        <taxon>Pleosporomycetidae</taxon>
        <taxon>Venturiales</taxon>
        <taxon>Venturiaceae</taxon>
        <taxon>Venturia</taxon>
    </lineage>
</organism>
<keyword evidence="8" id="KW-1185">Reference proteome</keyword>
<dbReference type="InterPro" id="IPR036322">
    <property type="entry name" value="WD40_repeat_dom_sf"/>
</dbReference>
<evidence type="ECO:0000313" key="8">
    <source>
        <dbReference type="Proteomes" id="UP000316270"/>
    </source>
</evidence>
<evidence type="ECO:0000313" key="7">
    <source>
        <dbReference type="EMBL" id="QDS73772.1"/>
    </source>
</evidence>
<dbReference type="Pfam" id="PF00400">
    <property type="entry name" value="WD40"/>
    <property type="match status" value="6"/>
</dbReference>
<feature type="repeat" description="WD" evidence="4">
    <location>
        <begin position="483"/>
        <end position="522"/>
    </location>
</feature>
<dbReference type="InterPro" id="IPR036047">
    <property type="entry name" value="F-box-like_dom_sf"/>
</dbReference>
<dbReference type="CDD" id="cd00200">
    <property type="entry name" value="WD40"/>
    <property type="match status" value="1"/>
</dbReference>
<evidence type="ECO:0000256" key="2">
    <source>
        <dbReference type="ARBA" id="ARBA00022574"/>
    </source>
</evidence>
<dbReference type="SUPFAM" id="SSF50978">
    <property type="entry name" value="WD40 repeat-like"/>
    <property type="match status" value="1"/>
</dbReference>
<comment type="similarity">
    <text evidence="1">Belongs to the WD repeat MET30/SCONB/SCON-2 family.</text>
</comment>
<dbReference type="OrthoDB" id="19711at2759"/>
<feature type="repeat" description="WD" evidence="4">
    <location>
        <begin position="523"/>
        <end position="562"/>
    </location>
</feature>
<evidence type="ECO:0000256" key="3">
    <source>
        <dbReference type="ARBA" id="ARBA00022737"/>
    </source>
</evidence>
<feature type="compositionally biased region" description="Low complexity" evidence="5">
    <location>
        <begin position="202"/>
        <end position="223"/>
    </location>
</feature>
<gene>
    <name evidence="7" type="ORF">FKW77_005330</name>
</gene>
<feature type="domain" description="F-box" evidence="6">
    <location>
        <begin position="297"/>
        <end position="343"/>
    </location>
</feature>
<keyword evidence="2 4" id="KW-0853">WD repeat</keyword>
<proteinExistence type="inferred from homology"/>
<feature type="repeat" description="WD" evidence="4">
    <location>
        <begin position="399"/>
        <end position="431"/>
    </location>
</feature>
<feature type="repeat" description="WD" evidence="4">
    <location>
        <begin position="563"/>
        <end position="606"/>
    </location>
</feature>
<evidence type="ECO:0000256" key="4">
    <source>
        <dbReference type="PROSITE-ProRule" id="PRU00221"/>
    </source>
</evidence>
<evidence type="ECO:0000259" key="6">
    <source>
        <dbReference type="PROSITE" id="PS50181"/>
    </source>
</evidence>
<dbReference type="PANTHER" id="PTHR22847:SF745">
    <property type="entry name" value="F-BOX_WD REPEAT-CONTAINING PROTEIN 7"/>
    <property type="match status" value="1"/>
</dbReference>
<dbReference type="STRING" id="50376.A0A517LDR8"/>
<dbReference type="PANTHER" id="PTHR22847">
    <property type="entry name" value="WD40 REPEAT PROTEIN"/>
    <property type="match status" value="1"/>
</dbReference>
<evidence type="ECO:0000256" key="5">
    <source>
        <dbReference type="SAM" id="MobiDB-lite"/>
    </source>
</evidence>
<dbReference type="InterPro" id="IPR001680">
    <property type="entry name" value="WD40_rpt"/>
</dbReference>
<feature type="region of interest" description="Disordered" evidence="5">
    <location>
        <begin position="16"/>
        <end position="59"/>
    </location>
</feature>
<feature type="repeat" description="WD" evidence="4">
    <location>
        <begin position="607"/>
        <end position="648"/>
    </location>
</feature>
<dbReference type="PROSITE" id="PS50181">
    <property type="entry name" value="FBOX"/>
    <property type="match status" value="1"/>
</dbReference>
<feature type="region of interest" description="Disordered" evidence="5">
    <location>
        <begin position="112"/>
        <end position="161"/>
    </location>
</feature>
<dbReference type="PROSITE" id="PS50294">
    <property type="entry name" value="WD_REPEATS_REGION"/>
    <property type="match status" value="3"/>
</dbReference>
<feature type="repeat" description="WD" evidence="4">
    <location>
        <begin position="649"/>
        <end position="690"/>
    </location>
</feature>
<dbReference type="InterPro" id="IPR019775">
    <property type="entry name" value="WD40_repeat_CS"/>
</dbReference>
<dbReference type="Gene3D" id="1.20.1280.50">
    <property type="match status" value="1"/>
</dbReference>
<reference evidence="7 8" key="1">
    <citation type="submission" date="2019-07" db="EMBL/GenBank/DDBJ databases">
        <title>Finished genome of Venturia effusa.</title>
        <authorList>
            <person name="Young C.A."/>
            <person name="Cox M.P."/>
            <person name="Ganley A.R.D."/>
            <person name="David W.J."/>
        </authorList>
    </citation>
    <scope>NUCLEOTIDE SEQUENCE [LARGE SCALE GENOMIC DNA]</scope>
    <source>
        <strain evidence="8">albino</strain>
    </source>
</reference>
<sequence length="740" mass="82110">MVHSLCLRPKTSAGLSTAHNHFPAVHDSPDSHSDSRRATQEYLPRSSFGDPLVRSSTTHLDNLHHPARLARRRSLFRHLKGVRTLARKVFHGSGDMSPVPELVSTDSGLNVNATQSHHAQSSRPQSPPTRSRLSRIKSLTGSARRRNAFSHSSSRPGKSAVQDANLATISDAHQSFLDNRPQTMQTMQTLRSQPQLRGAGGASARASAAATRETSTLLSTTSSNAEHELQTQPLLPRVSHANSSRASNLLHRPPFLPRCDTMVTTRSRQYASPDLGQRGYDEITQCEPVAHVKTVASDPIKKLPTEISAHVLSYLDDTSLLRAMQVSKGWKDVATSNPVWRSVFLSRYLRRLSNPQPYIQMGGAGLGPSTTQQPWQLMAEARRRLERSWKKSQPKAIYFSGHTDSVYCCQFDEDKIITGSRDRTVRVWDLNYPYRCRKVIGGPAARPLLPAAEATLSTHPTTISNLPSVNGTAEGDAIFHIPEDYHSASILCLQFDAHIMVTGSSDSTCIVWNIHTFQPIYRLRHHSAGVLDVCFDETFIISCSKDATICVWSRHTGELLTVLAGHKGPVNAVQLRKIQGVKLLVSASGDGYSKLWDLKRFEEIRKFESQDRGLAAVEFSDDGRYVLAGGNDQVIYKYDVTTQKVVREFKGHTNLVRSLYLDSANARVLSGSYDQAIRVYDFETGDEIGLYEDWTTSWILAAKSDYRRIVATSQDGRALLMDFGHGIPNIELLDGGIGRR</sequence>
<feature type="compositionally biased region" description="Polar residues" evidence="5">
    <location>
        <begin position="186"/>
        <end position="195"/>
    </location>
</feature>
<dbReference type="InterPro" id="IPR001810">
    <property type="entry name" value="F-box_dom"/>
</dbReference>
<evidence type="ECO:0000256" key="1">
    <source>
        <dbReference type="ARBA" id="ARBA00007968"/>
    </source>
</evidence>
<dbReference type="SMART" id="SM00320">
    <property type="entry name" value="WD40"/>
    <property type="match status" value="6"/>
</dbReference>
<dbReference type="SMART" id="SM00256">
    <property type="entry name" value="FBOX"/>
    <property type="match status" value="1"/>
</dbReference>
<dbReference type="PROSITE" id="PS00678">
    <property type="entry name" value="WD_REPEATS_1"/>
    <property type="match status" value="3"/>
</dbReference>
<dbReference type="EMBL" id="CP042194">
    <property type="protein sequence ID" value="QDS73772.1"/>
    <property type="molecule type" value="Genomic_DNA"/>
</dbReference>
<feature type="compositionally biased region" description="Low complexity" evidence="5">
    <location>
        <begin position="121"/>
        <end position="131"/>
    </location>
</feature>
<protein>
    <recommendedName>
        <fullName evidence="6">F-box domain-containing protein</fullName>
    </recommendedName>
</protein>
<dbReference type="InterPro" id="IPR020472">
    <property type="entry name" value="WD40_PAC1"/>
</dbReference>
<dbReference type="AlphaFoldDB" id="A0A517LDR8"/>
<dbReference type="Pfam" id="PF12937">
    <property type="entry name" value="F-box-like"/>
    <property type="match status" value="1"/>
</dbReference>
<keyword evidence="3" id="KW-0677">Repeat</keyword>
<feature type="compositionally biased region" description="Basic and acidic residues" evidence="5">
    <location>
        <begin position="27"/>
        <end position="39"/>
    </location>
</feature>
<dbReference type="Gene3D" id="2.130.10.10">
    <property type="entry name" value="YVTN repeat-like/Quinoprotein amine dehydrogenase"/>
    <property type="match status" value="2"/>
</dbReference>
<dbReference type="PROSITE" id="PS50082">
    <property type="entry name" value="WD_REPEATS_2"/>
    <property type="match status" value="6"/>
</dbReference>
<feature type="region of interest" description="Disordered" evidence="5">
    <location>
        <begin position="186"/>
        <end position="253"/>
    </location>
</feature>
<accession>A0A517LDR8</accession>
<dbReference type="InterPro" id="IPR015943">
    <property type="entry name" value="WD40/YVTN_repeat-like_dom_sf"/>
</dbReference>